<keyword evidence="1" id="KW-0805">Transcription regulation</keyword>
<dbReference type="InterPro" id="IPR036271">
    <property type="entry name" value="Tet_transcr_reg_TetR-rel_C_sf"/>
</dbReference>
<dbReference type="Pfam" id="PF00440">
    <property type="entry name" value="TetR_N"/>
    <property type="match status" value="1"/>
</dbReference>
<sequence>MGMPDNPSTKERIFFAGIAQFARHGFEGATVRDICEAAGTANATAVNYYFGGKAQLYRAILDVVFAENRRRRMETEKNQPSEGLPPEEKLRRFLTVMVEVGFSDDPVGKDVVAIVLREMTAPTGHLDALVENFTRPDNDELFGIIREILGPDAPHAVVRDSLASVGGQLFYYMAFWPIFSRVYPEHPGVAAYREPLIEHIMRFSMAGLRATREALGKGGTTPL</sequence>
<dbReference type="InterPro" id="IPR015292">
    <property type="entry name" value="Tscrpt_reg_YbiH_C"/>
</dbReference>
<protein>
    <submittedName>
        <fullName evidence="6">Transcriptional regulator TetR</fullName>
    </submittedName>
</protein>
<dbReference type="STRING" id="641491.DND132_1985"/>
<keyword evidence="2" id="KW-0238">DNA-binding</keyword>
<proteinExistence type="predicted"/>
<dbReference type="GO" id="GO:0000976">
    <property type="term" value="F:transcription cis-regulatory region binding"/>
    <property type="evidence" value="ECO:0007669"/>
    <property type="project" value="TreeGrafter"/>
</dbReference>
<dbReference type="RefSeq" id="WP_014322618.1">
    <property type="nucleotide sequence ID" value="NC_016803.1"/>
</dbReference>
<evidence type="ECO:0000313" key="7">
    <source>
        <dbReference type="Proteomes" id="UP000007845"/>
    </source>
</evidence>
<evidence type="ECO:0000256" key="1">
    <source>
        <dbReference type="ARBA" id="ARBA00023015"/>
    </source>
</evidence>
<accession>F0JH76</accession>
<keyword evidence="7" id="KW-1185">Reference proteome</keyword>
<dbReference type="SUPFAM" id="SSF48498">
    <property type="entry name" value="Tetracyclin repressor-like, C-terminal domain"/>
    <property type="match status" value="1"/>
</dbReference>
<evidence type="ECO:0000256" key="2">
    <source>
        <dbReference type="ARBA" id="ARBA00023125"/>
    </source>
</evidence>
<evidence type="ECO:0000259" key="4">
    <source>
        <dbReference type="Pfam" id="PF00440"/>
    </source>
</evidence>
<dbReference type="AlphaFoldDB" id="F0JH76"/>
<evidence type="ECO:0000256" key="3">
    <source>
        <dbReference type="ARBA" id="ARBA00023163"/>
    </source>
</evidence>
<dbReference type="OrthoDB" id="9790413at2"/>
<evidence type="ECO:0000259" key="5">
    <source>
        <dbReference type="Pfam" id="PF09209"/>
    </source>
</evidence>
<name>F0JH76_9BACT</name>
<dbReference type="eggNOG" id="COG1309">
    <property type="taxonomic scope" value="Bacteria"/>
</dbReference>
<dbReference type="PANTHER" id="PTHR30055:SF234">
    <property type="entry name" value="HTH-TYPE TRANSCRIPTIONAL REGULATOR BETI"/>
    <property type="match status" value="1"/>
</dbReference>
<dbReference type="PANTHER" id="PTHR30055">
    <property type="entry name" value="HTH-TYPE TRANSCRIPTIONAL REGULATOR RUTR"/>
    <property type="match status" value="1"/>
</dbReference>
<organism evidence="6 7">
    <name type="scientific">Pseudodesulfovibrio mercurii</name>
    <dbReference type="NCBI Taxonomy" id="641491"/>
    <lineage>
        <taxon>Bacteria</taxon>
        <taxon>Pseudomonadati</taxon>
        <taxon>Thermodesulfobacteriota</taxon>
        <taxon>Desulfovibrionia</taxon>
        <taxon>Desulfovibrionales</taxon>
        <taxon>Desulfovibrionaceae</taxon>
    </lineage>
</organism>
<dbReference type="Pfam" id="PF09209">
    <property type="entry name" value="CecR_C"/>
    <property type="match status" value="1"/>
</dbReference>
<dbReference type="SMR" id="F0JH76"/>
<feature type="domain" description="Transcription regulator YbiH C-terminal" evidence="5">
    <location>
        <begin position="86"/>
        <end position="208"/>
    </location>
</feature>
<dbReference type="HOGENOM" id="CLU_069356_16_1_7"/>
<gene>
    <name evidence="6" type="ORF">DND132_1985</name>
</gene>
<dbReference type="Gene3D" id="1.10.357.10">
    <property type="entry name" value="Tetracycline Repressor, domain 2"/>
    <property type="match status" value="1"/>
</dbReference>
<dbReference type="EMBL" id="CP003220">
    <property type="protein sequence ID" value="EGB15191.1"/>
    <property type="molecule type" value="Genomic_DNA"/>
</dbReference>
<keyword evidence="3" id="KW-0804">Transcription</keyword>
<dbReference type="InterPro" id="IPR009057">
    <property type="entry name" value="Homeodomain-like_sf"/>
</dbReference>
<evidence type="ECO:0000313" key="6">
    <source>
        <dbReference type="EMBL" id="EGB15191.1"/>
    </source>
</evidence>
<dbReference type="InterPro" id="IPR050109">
    <property type="entry name" value="HTH-type_TetR-like_transc_reg"/>
</dbReference>
<reference evidence="6 7" key="1">
    <citation type="journal article" date="2011" name="J. Bacteriol.">
        <title>Genome sequence of the mercury-methylating strain Desulfovibrio desulfuricans ND132.</title>
        <authorList>
            <person name="Brown S.D."/>
            <person name="Gilmour C.C."/>
            <person name="Kucken A.M."/>
            <person name="Wall J.D."/>
            <person name="Elias D.A."/>
            <person name="Brandt C.C."/>
            <person name="Podar M."/>
            <person name="Chertkov O."/>
            <person name="Held B."/>
            <person name="Bruce D.C."/>
            <person name="Detter J.C."/>
            <person name="Tapia R."/>
            <person name="Han C.S."/>
            <person name="Goodwin L.A."/>
            <person name="Cheng J.F."/>
            <person name="Pitluck S."/>
            <person name="Woyke T."/>
            <person name="Mikhailova N."/>
            <person name="Ivanova N.N."/>
            <person name="Han J."/>
            <person name="Lucas S."/>
            <person name="Lapidus A.L."/>
            <person name="Land M.L."/>
            <person name="Hauser L.J."/>
            <person name="Palumbo A.V."/>
        </authorList>
    </citation>
    <scope>NUCLEOTIDE SEQUENCE [LARGE SCALE GENOMIC DNA]</scope>
    <source>
        <strain evidence="6 7">ND132</strain>
    </source>
</reference>
<dbReference type="GO" id="GO:0003700">
    <property type="term" value="F:DNA-binding transcription factor activity"/>
    <property type="evidence" value="ECO:0007669"/>
    <property type="project" value="TreeGrafter"/>
</dbReference>
<dbReference type="SUPFAM" id="SSF46689">
    <property type="entry name" value="Homeodomain-like"/>
    <property type="match status" value="1"/>
</dbReference>
<dbReference type="InterPro" id="IPR001647">
    <property type="entry name" value="HTH_TetR"/>
</dbReference>
<dbReference type="Proteomes" id="UP000007845">
    <property type="component" value="Chromosome"/>
</dbReference>
<feature type="domain" description="HTH tetR-type" evidence="4">
    <location>
        <begin position="16"/>
        <end position="60"/>
    </location>
</feature>
<dbReference type="KEGG" id="ddn:DND132_1985"/>
<dbReference type="Gene3D" id="1.10.10.60">
    <property type="entry name" value="Homeodomain-like"/>
    <property type="match status" value="1"/>
</dbReference>